<evidence type="ECO:0000313" key="4">
    <source>
        <dbReference type="EMBL" id="BBG93943.1"/>
    </source>
</evidence>
<reference evidence="4" key="1">
    <citation type="journal article" date="2019" name="Science">
        <title>Mutation of a bHLH transcription factor allowed almond domestication.</title>
        <authorList>
            <person name="Sanchez-Perez R."/>
            <person name="Pavan S."/>
            <person name="Mazzeo R."/>
            <person name="Moldovan C."/>
            <person name="Aiese Cigliano R."/>
            <person name="Del Cueto J."/>
            <person name="Ricciardi F."/>
            <person name="Lotti C."/>
            <person name="Ricciardi L."/>
            <person name="Dicenta F."/>
            <person name="Lopez-Marques R.L."/>
            <person name="Lindberg Moller B."/>
        </authorList>
    </citation>
    <scope>NUCLEOTIDE SEQUENCE</scope>
</reference>
<dbReference type="PANTHER" id="PTHR31623:SF46">
    <property type="entry name" value="VINORINE SYNTHASE-LIKE"/>
    <property type="match status" value="1"/>
</dbReference>
<dbReference type="InterPro" id="IPR023213">
    <property type="entry name" value="CAT-like_dom_sf"/>
</dbReference>
<evidence type="ECO:0000256" key="1">
    <source>
        <dbReference type="ARBA" id="ARBA00009861"/>
    </source>
</evidence>
<gene>
    <name evidence="4" type="ORF">Prudu_002102</name>
</gene>
<proteinExistence type="inferred from homology"/>
<keyword evidence="3" id="KW-0012">Acyltransferase</keyword>
<sequence>MTKAKQIDHKFCSKEDQDEIEVELITKETIKPSSPTPHHLHHHQLSFLDQLAPHAYVPFLYFYEFNGSTKHQSNLQPPQDFSIQSLDPILPFLLESQKQPFLFTAKTKASHFLKLKSKPICSLMSSPTPASLSSTNCCHSSWMKSQKQPLVSSSMCLNVEELLLGYASHTELQTASHVLLIADREQKFYCGSRFFCSFNFPTKKYGWVFRGSYHQQA</sequence>
<dbReference type="AlphaFoldDB" id="A0A4Y1QQ01"/>
<dbReference type="GO" id="GO:0016746">
    <property type="term" value="F:acyltransferase activity"/>
    <property type="evidence" value="ECO:0007669"/>
    <property type="project" value="UniProtKB-KW"/>
</dbReference>
<comment type="similarity">
    <text evidence="1">Belongs to the plant acyltransferase family.</text>
</comment>
<evidence type="ECO:0000256" key="3">
    <source>
        <dbReference type="ARBA" id="ARBA00023315"/>
    </source>
</evidence>
<organism evidence="4">
    <name type="scientific">Prunus dulcis</name>
    <name type="common">Almond</name>
    <name type="synonym">Amygdalus dulcis</name>
    <dbReference type="NCBI Taxonomy" id="3755"/>
    <lineage>
        <taxon>Eukaryota</taxon>
        <taxon>Viridiplantae</taxon>
        <taxon>Streptophyta</taxon>
        <taxon>Embryophyta</taxon>
        <taxon>Tracheophyta</taxon>
        <taxon>Spermatophyta</taxon>
        <taxon>Magnoliopsida</taxon>
        <taxon>eudicotyledons</taxon>
        <taxon>Gunneridae</taxon>
        <taxon>Pentapetalae</taxon>
        <taxon>rosids</taxon>
        <taxon>fabids</taxon>
        <taxon>Rosales</taxon>
        <taxon>Rosaceae</taxon>
        <taxon>Amygdaloideae</taxon>
        <taxon>Amygdaleae</taxon>
        <taxon>Prunus</taxon>
    </lineage>
</organism>
<dbReference type="PANTHER" id="PTHR31623">
    <property type="entry name" value="F21J9.9"/>
    <property type="match status" value="1"/>
</dbReference>
<name>A0A4Y1QQ01_PRUDU</name>
<dbReference type="Pfam" id="PF02458">
    <property type="entry name" value="Transferase"/>
    <property type="match status" value="1"/>
</dbReference>
<accession>A0A4Y1QQ01</accession>
<evidence type="ECO:0000256" key="2">
    <source>
        <dbReference type="ARBA" id="ARBA00022679"/>
    </source>
</evidence>
<keyword evidence="2" id="KW-0808">Transferase</keyword>
<dbReference type="Gene3D" id="3.30.559.10">
    <property type="entry name" value="Chloramphenicol acetyltransferase-like domain"/>
    <property type="match status" value="1"/>
</dbReference>
<dbReference type="EMBL" id="AP019297">
    <property type="protein sequence ID" value="BBG93943.1"/>
    <property type="molecule type" value="Genomic_DNA"/>
</dbReference>
<protein>
    <submittedName>
        <fullName evidence="4">Uncharacterized protein</fullName>
    </submittedName>
</protein>